<feature type="chain" id="PRO_5017203529" description="Solute-binding protein family 3/N-terminal domain-containing protein" evidence="1">
    <location>
        <begin position="28"/>
        <end position="261"/>
    </location>
</feature>
<dbReference type="EMBL" id="FNYH01000001">
    <property type="protein sequence ID" value="SEI42213.1"/>
    <property type="molecule type" value="Genomic_DNA"/>
</dbReference>
<evidence type="ECO:0008006" key="4">
    <source>
        <dbReference type="Google" id="ProtNLM"/>
    </source>
</evidence>
<dbReference type="Proteomes" id="UP000242999">
    <property type="component" value="Unassembled WGS sequence"/>
</dbReference>
<evidence type="ECO:0000313" key="2">
    <source>
        <dbReference type="EMBL" id="SEI42213.1"/>
    </source>
</evidence>
<keyword evidence="1" id="KW-0732">Signal</keyword>
<evidence type="ECO:0000256" key="1">
    <source>
        <dbReference type="SAM" id="SignalP"/>
    </source>
</evidence>
<reference evidence="3" key="1">
    <citation type="submission" date="2016-10" db="EMBL/GenBank/DDBJ databases">
        <authorList>
            <person name="Varghese N."/>
            <person name="Submissions S."/>
        </authorList>
    </citation>
    <scope>NUCLEOTIDE SEQUENCE [LARGE SCALE GENOMIC DNA]</scope>
    <source>
        <strain evidence="3">DSM 7165</strain>
    </source>
</reference>
<protein>
    <recommendedName>
        <fullName evidence="4">Solute-binding protein family 3/N-terminal domain-containing protein</fullName>
    </recommendedName>
</protein>
<feature type="signal peptide" evidence="1">
    <location>
        <begin position="1"/>
        <end position="27"/>
    </location>
</feature>
<dbReference type="SUPFAM" id="SSF53850">
    <property type="entry name" value="Periplasmic binding protein-like II"/>
    <property type="match status" value="1"/>
</dbReference>
<dbReference type="STRING" id="64971.SAMN05421831_101442"/>
<accession>A0A1H6QER0</accession>
<name>A0A1H6QER0_9GAMM</name>
<organism evidence="2 3">
    <name type="scientific">Allopseudospirillum japonicum</name>
    <dbReference type="NCBI Taxonomy" id="64971"/>
    <lineage>
        <taxon>Bacteria</taxon>
        <taxon>Pseudomonadati</taxon>
        <taxon>Pseudomonadota</taxon>
        <taxon>Gammaproteobacteria</taxon>
        <taxon>Oceanospirillales</taxon>
        <taxon>Oceanospirillaceae</taxon>
        <taxon>Allopseudospirillum</taxon>
    </lineage>
</organism>
<evidence type="ECO:0000313" key="3">
    <source>
        <dbReference type="Proteomes" id="UP000242999"/>
    </source>
</evidence>
<sequence>MRLDALISMKDLFICGFFLLASSFADASAYQVNPHPSQGAPLCTRVYPASPLTLYTGLEPVHFLEVKQRLEFAGRKIGRALDVIPLNSQRALIKANQEGDGDAARVRHIHQLVPAQHLTHLRQLKVPVTRLEFIIYSLQPELVKAHWAQLRQTAVGVRKGVRLLQFQLPQAYVSLNPETLFRLLLKGDLQALVMDRLTAESVLANFTWPLRLHVLRSPPLAVEALYPLIHQCHQAEIPALEAALLEVAPAWFQASEHMLTP</sequence>
<gene>
    <name evidence="2" type="ORF">SAMN05421831_101442</name>
</gene>
<proteinExistence type="predicted"/>
<dbReference type="AlphaFoldDB" id="A0A1H6QER0"/>
<keyword evidence="3" id="KW-1185">Reference proteome</keyword>